<evidence type="ECO:0000313" key="2">
    <source>
        <dbReference type="EMBL" id="MBB5130667.1"/>
    </source>
</evidence>
<protein>
    <submittedName>
        <fullName evidence="2">Uncharacterized protein</fullName>
    </submittedName>
</protein>
<feature type="transmembrane region" description="Helical" evidence="1">
    <location>
        <begin position="74"/>
        <end position="97"/>
    </location>
</feature>
<accession>A0A840P080</accession>
<feature type="transmembrane region" description="Helical" evidence="1">
    <location>
        <begin position="6"/>
        <end position="30"/>
    </location>
</feature>
<evidence type="ECO:0000256" key="1">
    <source>
        <dbReference type="SAM" id="Phobius"/>
    </source>
</evidence>
<dbReference type="AlphaFoldDB" id="A0A840P080"/>
<keyword evidence="1" id="KW-0472">Membrane</keyword>
<name>A0A840P080_9ACTN</name>
<gene>
    <name evidence="2" type="ORF">HNP84_000355</name>
</gene>
<proteinExistence type="predicted"/>
<feature type="transmembrane region" description="Helical" evidence="1">
    <location>
        <begin position="42"/>
        <end position="68"/>
    </location>
</feature>
<comment type="caution">
    <text evidence="2">The sequence shown here is derived from an EMBL/GenBank/DDBJ whole genome shotgun (WGS) entry which is preliminary data.</text>
</comment>
<dbReference type="EMBL" id="JACHGN010000001">
    <property type="protein sequence ID" value="MBB5130667.1"/>
    <property type="molecule type" value="Genomic_DNA"/>
</dbReference>
<keyword evidence="1" id="KW-0812">Transmembrane</keyword>
<dbReference type="RefSeq" id="WP_185047524.1">
    <property type="nucleotide sequence ID" value="NZ_BAABIX010000006.1"/>
</dbReference>
<organism evidence="2 3">
    <name type="scientific">Thermocatellispora tengchongensis</name>
    <dbReference type="NCBI Taxonomy" id="1073253"/>
    <lineage>
        <taxon>Bacteria</taxon>
        <taxon>Bacillati</taxon>
        <taxon>Actinomycetota</taxon>
        <taxon>Actinomycetes</taxon>
        <taxon>Streptosporangiales</taxon>
        <taxon>Streptosporangiaceae</taxon>
        <taxon>Thermocatellispora</taxon>
    </lineage>
</organism>
<keyword evidence="1" id="KW-1133">Transmembrane helix</keyword>
<reference evidence="2 3" key="1">
    <citation type="submission" date="2020-08" db="EMBL/GenBank/DDBJ databases">
        <title>Genomic Encyclopedia of Type Strains, Phase IV (KMG-IV): sequencing the most valuable type-strain genomes for metagenomic binning, comparative biology and taxonomic classification.</title>
        <authorList>
            <person name="Goeker M."/>
        </authorList>
    </citation>
    <scope>NUCLEOTIDE SEQUENCE [LARGE SCALE GENOMIC DNA]</scope>
    <source>
        <strain evidence="2 3">DSM 45615</strain>
    </source>
</reference>
<keyword evidence="3" id="KW-1185">Reference proteome</keyword>
<dbReference type="Proteomes" id="UP000578449">
    <property type="component" value="Unassembled WGS sequence"/>
</dbReference>
<sequence length="227" mass="25314">MGGAGLRVWGVVVAMAGALWRVVVIVAGAVWRQPLTMGLVGLVRLGVWVLAQVARWVWRAVVVVGWWVRRCPVLAVLVVMAAGVIWVFGWLGVLVVASEVMGAGLAWVSLNRGRVARAVVWPVVSWWRWVWVYRRRWWWVVTCHGLRAVRGRLGMPLLAGVRSDRWADRVRVILPPGQCVSVWVRQSWLLAREFGAVGCEVREISAGEIVLTFVRREAASGKRGGRA</sequence>
<evidence type="ECO:0000313" key="3">
    <source>
        <dbReference type="Proteomes" id="UP000578449"/>
    </source>
</evidence>